<protein>
    <submittedName>
        <fullName evidence="2">Uncharacterized protein</fullName>
    </submittedName>
</protein>
<accession>A0A5S5D214</accession>
<dbReference type="Proteomes" id="UP000325105">
    <property type="component" value="Unassembled WGS sequence"/>
</dbReference>
<keyword evidence="3" id="KW-1185">Reference proteome</keyword>
<reference evidence="2 3" key="1">
    <citation type="submission" date="2019-07" db="EMBL/GenBank/DDBJ databases">
        <title>Genomic Encyclopedia of Archaeal and Bacterial Type Strains, Phase II (KMG-II): from individual species to whole genera.</title>
        <authorList>
            <person name="Goeker M."/>
        </authorList>
    </citation>
    <scope>NUCLEOTIDE SEQUENCE [LARGE SCALE GENOMIC DNA]</scope>
    <source>
        <strain evidence="2 3">DSM 18850</strain>
    </source>
</reference>
<evidence type="ECO:0000313" key="2">
    <source>
        <dbReference type="EMBL" id="TYP90053.1"/>
    </source>
</evidence>
<feature type="compositionally biased region" description="Polar residues" evidence="1">
    <location>
        <begin position="32"/>
        <end position="41"/>
    </location>
</feature>
<evidence type="ECO:0000313" key="3">
    <source>
        <dbReference type="Proteomes" id="UP000325105"/>
    </source>
</evidence>
<comment type="caution">
    <text evidence="2">The sequence shown here is derived from an EMBL/GenBank/DDBJ whole genome shotgun (WGS) entry which is preliminary data.</text>
</comment>
<dbReference type="AlphaFoldDB" id="A0A5S5D214"/>
<feature type="compositionally biased region" description="Polar residues" evidence="1">
    <location>
        <begin position="1"/>
        <end position="15"/>
    </location>
</feature>
<organism evidence="2 3">
    <name type="scientific">Sphingobacterium allocomposti</name>
    <dbReference type="NCBI Taxonomy" id="415956"/>
    <lineage>
        <taxon>Bacteria</taxon>
        <taxon>Pseudomonadati</taxon>
        <taxon>Bacteroidota</taxon>
        <taxon>Sphingobacteriia</taxon>
        <taxon>Sphingobacteriales</taxon>
        <taxon>Sphingobacteriaceae</taxon>
        <taxon>Sphingobacterium</taxon>
    </lineage>
</organism>
<feature type="region of interest" description="Disordered" evidence="1">
    <location>
        <begin position="1"/>
        <end position="41"/>
    </location>
</feature>
<name>A0A5S5D214_9SPHI</name>
<dbReference type="EMBL" id="VNHX01000026">
    <property type="protein sequence ID" value="TYP90053.1"/>
    <property type="molecule type" value="Genomic_DNA"/>
</dbReference>
<gene>
    <name evidence="2" type="ORF">BC792_12649</name>
</gene>
<evidence type="ECO:0000256" key="1">
    <source>
        <dbReference type="SAM" id="MobiDB-lite"/>
    </source>
</evidence>
<sequence length="41" mass="4461">MIVKAQTQVKMTEPSNLAAGNPDMPYGKKSTDYLNMNKSAS</sequence>
<proteinExistence type="predicted"/>